<reference evidence="2 3" key="1">
    <citation type="submission" date="2016-04" db="EMBL/GenBank/DDBJ databases">
        <title>Evolutionary innovation and constraint leading to complex multicellularity in the Ascomycota.</title>
        <authorList>
            <person name="Cisse O."/>
            <person name="Nguyen A."/>
            <person name="Hewitt D.A."/>
            <person name="Jedd G."/>
            <person name="Stajich J.E."/>
        </authorList>
    </citation>
    <scope>NUCLEOTIDE SEQUENCE [LARGE SCALE GENOMIC DNA]</scope>
    <source>
        <strain evidence="2 3">DAH-3</strain>
    </source>
</reference>
<organism evidence="2 3">
    <name type="scientific">Neolecta irregularis (strain DAH-3)</name>
    <dbReference type="NCBI Taxonomy" id="1198029"/>
    <lineage>
        <taxon>Eukaryota</taxon>
        <taxon>Fungi</taxon>
        <taxon>Dikarya</taxon>
        <taxon>Ascomycota</taxon>
        <taxon>Taphrinomycotina</taxon>
        <taxon>Neolectales</taxon>
        <taxon>Neolectaceae</taxon>
        <taxon>Neolecta</taxon>
    </lineage>
</organism>
<dbReference type="Proteomes" id="UP000186594">
    <property type="component" value="Unassembled WGS sequence"/>
</dbReference>
<dbReference type="SUPFAM" id="SSF51735">
    <property type="entry name" value="NAD(P)-binding Rossmann-fold domains"/>
    <property type="match status" value="1"/>
</dbReference>
<dbReference type="OMA" id="HRTHIGS"/>
<proteinExistence type="predicted"/>
<evidence type="ECO:0000313" key="3">
    <source>
        <dbReference type="Proteomes" id="UP000186594"/>
    </source>
</evidence>
<dbReference type="InterPro" id="IPR036291">
    <property type="entry name" value="NAD(P)-bd_dom_sf"/>
</dbReference>
<evidence type="ECO:0000256" key="1">
    <source>
        <dbReference type="ARBA" id="ARBA00023002"/>
    </source>
</evidence>
<keyword evidence="1" id="KW-0560">Oxidoreductase</keyword>
<gene>
    <name evidence="2" type="ORF">NEOLI_003964</name>
</gene>
<dbReference type="OrthoDB" id="542013at2759"/>
<dbReference type="InterPro" id="IPR002347">
    <property type="entry name" value="SDR_fam"/>
</dbReference>
<name>A0A1U7LVM8_NEOID</name>
<dbReference type="GO" id="GO:0016491">
    <property type="term" value="F:oxidoreductase activity"/>
    <property type="evidence" value="ECO:0007669"/>
    <property type="project" value="UniProtKB-KW"/>
</dbReference>
<dbReference type="PANTHER" id="PTHR43157:SF31">
    <property type="entry name" value="PHOSPHATIDYLINOSITOL-GLYCAN BIOSYNTHESIS CLASS F PROTEIN"/>
    <property type="match status" value="1"/>
</dbReference>
<dbReference type="AlphaFoldDB" id="A0A1U7LVM8"/>
<dbReference type="Pfam" id="PF00106">
    <property type="entry name" value="adh_short"/>
    <property type="match status" value="1"/>
</dbReference>
<accession>A0A1U7LVM8</accession>
<evidence type="ECO:0000313" key="2">
    <source>
        <dbReference type="EMBL" id="OLL26678.1"/>
    </source>
</evidence>
<dbReference type="Gene3D" id="3.40.50.720">
    <property type="entry name" value="NAD(P)-binding Rossmann-like Domain"/>
    <property type="match status" value="1"/>
</dbReference>
<dbReference type="PANTHER" id="PTHR43157">
    <property type="entry name" value="PHOSPHATIDYLINOSITOL-GLYCAN BIOSYNTHESIS CLASS F PROTEIN-RELATED"/>
    <property type="match status" value="1"/>
</dbReference>
<dbReference type="EMBL" id="LXFE01000154">
    <property type="protein sequence ID" value="OLL26678.1"/>
    <property type="molecule type" value="Genomic_DNA"/>
</dbReference>
<comment type="caution">
    <text evidence="2">The sequence shown here is derived from an EMBL/GenBank/DDBJ whole genome shotgun (WGS) entry which is preliminary data.</text>
</comment>
<dbReference type="STRING" id="1198029.A0A1U7LVM8"/>
<keyword evidence="3" id="KW-1185">Reference proteome</keyword>
<sequence length="274" mass="30306">MKTLVVIGASGGIGYECVKEILLHDENRWKIILGQRDHCSTKAIGALEDYRKIAPSDTLLAPFTCDLASFSSIRSFVANLKEVRTINSLIFNAGCVMDSVPTYTEDGLETTYQVNHVGYWLLLKLLLDAGKTIDRIVFVNSALHRKGRDLSADECLISNQRQQNYAYDGVKVYGNAKLVQVLCVKTFVNALERSRESGQVPEILICSPGFIPQSDLGGRLVALCATSPEYSGKLGLFIDKDRKESSLNPLAQDQALQKKWWLLTCKAAGIDPFI</sequence>
<protein>
    <submittedName>
        <fullName evidence="2">WW domain-containing oxidoreductase</fullName>
    </submittedName>
</protein>